<dbReference type="Gene3D" id="2.60.40.10">
    <property type="entry name" value="Immunoglobulins"/>
    <property type="match status" value="6"/>
</dbReference>
<keyword evidence="3" id="KW-0732">Signal</keyword>
<evidence type="ECO:0000256" key="4">
    <source>
        <dbReference type="SAM" id="MobiDB-lite"/>
    </source>
</evidence>
<keyword evidence="5" id="KW-0812">Transmembrane</keyword>
<feature type="region of interest" description="Disordered" evidence="4">
    <location>
        <begin position="2014"/>
        <end position="2034"/>
    </location>
</feature>
<protein>
    <submittedName>
        <fullName evidence="7">Isopeptide-forming domain-containing fimbrial protein</fullName>
    </submittedName>
</protein>
<dbReference type="InterPro" id="IPR026466">
    <property type="entry name" value="Fim_isopep_form_D2_dom"/>
</dbReference>
<dbReference type="PANTHER" id="PTHR36108:SF13">
    <property type="entry name" value="COLOSSIN-B-RELATED"/>
    <property type="match status" value="1"/>
</dbReference>
<feature type="region of interest" description="Disordered" evidence="4">
    <location>
        <begin position="1635"/>
        <end position="1667"/>
    </location>
</feature>
<gene>
    <name evidence="7" type="ORF">EQG49_00180</name>
</gene>
<dbReference type="NCBIfam" id="TIGR04226">
    <property type="entry name" value="RrgB_K2N_iso_D2"/>
    <property type="match status" value="2"/>
</dbReference>
<keyword evidence="5" id="KW-0472">Membrane</keyword>
<feature type="domain" description="SpaA-like prealbumin fold" evidence="6">
    <location>
        <begin position="1068"/>
        <end position="1164"/>
    </location>
</feature>
<dbReference type="EMBL" id="CP037940">
    <property type="protein sequence ID" value="QBO34971.1"/>
    <property type="molecule type" value="Genomic_DNA"/>
</dbReference>
<feature type="region of interest" description="Disordered" evidence="4">
    <location>
        <begin position="411"/>
        <end position="430"/>
    </location>
</feature>
<dbReference type="Proteomes" id="UP000292886">
    <property type="component" value="Chromosome"/>
</dbReference>
<dbReference type="Pfam" id="PF17802">
    <property type="entry name" value="SpaA"/>
    <property type="match status" value="4"/>
</dbReference>
<feature type="compositionally biased region" description="Basic and acidic residues" evidence="4">
    <location>
        <begin position="1646"/>
        <end position="1667"/>
    </location>
</feature>
<feature type="domain" description="SpaA-like prealbumin fold" evidence="6">
    <location>
        <begin position="824"/>
        <end position="900"/>
    </location>
</feature>
<name>A0A4P6YQU0_9LACO</name>
<reference evidence="8" key="1">
    <citation type="submission" date="2019-03" db="EMBL/GenBank/DDBJ databases">
        <title>Weissella sp. 26KH-42 Genome sequencing.</title>
        <authorList>
            <person name="Heo J."/>
            <person name="Kim S.-J."/>
            <person name="Kim J.-S."/>
            <person name="Hong S.-B."/>
            <person name="Kwon S.-W."/>
        </authorList>
    </citation>
    <scope>NUCLEOTIDE SEQUENCE [LARGE SCALE GENOMIC DNA]</scope>
    <source>
        <strain evidence="8">26KH-42</strain>
    </source>
</reference>
<evidence type="ECO:0000256" key="5">
    <source>
        <dbReference type="SAM" id="Phobius"/>
    </source>
</evidence>
<dbReference type="InterPro" id="IPR041033">
    <property type="entry name" value="SpaA_PFL_dom_1"/>
</dbReference>
<dbReference type="RefSeq" id="WP_133362051.1">
    <property type="nucleotide sequence ID" value="NZ_CP037940.1"/>
</dbReference>
<keyword evidence="8" id="KW-1185">Reference proteome</keyword>
<proteinExistence type="inferred from homology"/>
<accession>A0A4P6YQU0</accession>
<evidence type="ECO:0000256" key="2">
    <source>
        <dbReference type="ARBA" id="ARBA00022525"/>
    </source>
</evidence>
<feature type="transmembrane region" description="Helical" evidence="5">
    <location>
        <begin position="2228"/>
        <end position="2252"/>
    </location>
</feature>
<keyword evidence="5" id="KW-1133">Transmembrane helix</keyword>
<keyword evidence="2" id="KW-0964">Secreted</keyword>
<evidence type="ECO:0000313" key="7">
    <source>
        <dbReference type="EMBL" id="QBO34971.1"/>
    </source>
</evidence>
<dbReference type="InterPro" id="IPR013783">
    <property type="entry name" value="Ig-like_fold"/>
</dbReference>
<sequence>MGNHKNKKKWVRKLQRAMVASAIATSVAGTAVVATTYLSPNILNVKAAADISGVDSTTWGKLGATKLSKNDKVELENQPFHISALNITSVKIENDVGTSYNATTYQSAVAGAMEQNQPSLAFKLGNSANTESELPSVRYAINQKDDDGDKVDVILSITGAKHNSSFNGGIIAFNKESIGYTTTGYDDTTYSYKIVKHGTNDSANLGDKQVWISFNDIDANQGVGLSSKTAANVDGMYILDADGGIKAGVDSNGNPYALAGIDYDEGVENTENNWLVIFKPGTSTIAGHFAKSYTTYDRGKPYDAATIKTQQDIIDGAPGNKRTGQEYLGFTAASAWAISEKPQPFTAPYKNVTDDDEDEVKNNTLPNVNEKQHYDIANDVPENPKLLDSYRLQDTIDPMWNVTDARVYVSHKGNHDDDSPFRGDDGASSGNQMFDAATIKKNADGSTSVSASALSDILNGKSGLGFADRTYTLRVYVTPNTDYILAHMGDKGETYRHSGYTDVASSGASYKSGNNVQVYNQGSLYLNYDGAADGDTNSDDSSGNLQTKYTGTTKTLIPLINVKVSKQGLSFEDNSTVRKEPNSAYDLSAAKYALYKAADDGTDNAHGGTSTDYALGKKLGEAQLGSDNTYTFTGIPAGVRMDLVETASGKGYNIPAAQSAGDWGTLIAKGDTNAIAAGGTYTETVQDKEQYGYVEVDKSGVDFGTNMPSSFYALTGTMFQLYQKGSMIKVGVPFAVDALGKSTSQKIALGDYDIREVSTDHGYILNKDWVGSASVKASFDSANPTAQNVGTTKVAEKNQEQYGSFSFQKYDRDKDATSPAGAGSLDGAQYTITRLYDGKTWTATTHDGGKITSKDLGAFNSSHFQIADYSIKETKASIGYLVDSTATNFSVKYAGQDAKVAADVPVKDSEQIIRNNVTIHKDADSSKALVAGQTAIAGLDEDYSNKSLQQPLKGIEFKATLTDGTGYNKKDGVATKIPADGNVFYSDLSDDNGNAVFHDLPYGHYTITEEKTKQDGTQNFPDGLKAIQPLHIKVTEDAKNGVIDNDGKSTRPKGYTFDEDDDQISWPIKVTKVDSETGKVIPFADTQFKIKDLVTGKYLEMNVPNKTDKTDIFKTNDEGYFFTTDSLDFGVNRYQLEEVHAPNGYVLASQPMTISVDKQDDTGKQYMEFNFPDENQKGKLTVSKIVQTMQGIGEQKSDLGKYMGLTYDKRPGEGYQFMLKATKDVVTPDGTVRVKEGQYIDAKGLGTDDKAKALVMTTDKDGKTTTGDAILYIGSYELDETKAPAGVTVAKPYNFDVTYAGETVKATSYDTTVNDQLQLLNIIGHKSEQVLKGYKDNQPQIDIQDAQDGQVFALRNADDFKILDADVKADTTLALAKVKNGKFEFDTYLPEGKYYAQEVDAGNSHVLNKNKYYFTYKAKNNDDTQGIQIYSNGAQQDKGSESDDDAAADSEDADADSDKVVSTTEIANTDVNFDEKDAAKDGEFKPENIMNNLFLADVPFEKDNQVIGDDLYAGTDKYVPATGAEFELKDAQGKVIQTISTVNGKGTWSKLAVGVYSMKETKASDLTHALNPTEYVITVAKDKTTIVADGKTVGTIDNTKLEKAYEDEQLPKVTKAVADNAVLTDAAIKTAVDGVDTDSEASVDTTSDKAADEKDTTPTDKADSEVNDDVKVDEAETSVADALAVESAFTVKDPVLPNMPKPGVEKYIDTQAGHVKDDKDDVDQTVKFVIPGQLPLLDAAKDLTKVSLKDTLEEGFTYKAVKIIDVTAGNKDITKAGRLVTPKTGSFGGLVQWFANDSASLNDHKLEMHLDVAVNSKALSKKYYDKNTDEYVVPNVAHLLFNGFDLNSDAKTRTTTTPDTDLPTPPVHVLVKKPGVDKNIVGKNNKLLKDEAVKNSATVPYVIDAYYPYSHNMRNVTIYDKVVDALIPEKIVKVVSVDAKGKETDVTKQWKLSIEKKEAGLVKAAAKNSSAWSGAHVRLYFTAKLGAHSTDKKYWDAKKQEFVIPNAGHMTYDDKDLDSNAKTRTPGKPGAPTDLVTPNVTVHFKQPKASVEKYWVTGGKKSKELNAKLGSVEKALIIGHVPSVSDLKNLQITDPFEDAFTPTGKYKVTVDGKDVTKQFTPSIQQKAGGLAVVKAKNSQKWAGKDIYVYFDAKVNSNYTAKKYRDKDGKGYTIPNVGHLKFNSQDLRSDAKANADGKGNHDLLSNKVVVHLTDKQPIPGGRKLSNTGFMATTSMTLLLISAVMMAGAGYIGFKLYKERKI</sequence>
<evidence type="ECO:0000256" key="3">
    <source>
        <dbReference type="ARBA" id="ARBA00022729"/>
    </source>
</evidence>
<dbReference type="PANTHER" id="PTHR36108">
    <property type="entry name" value="COLOSSIN-B-RELATED"/>
    <property type="match status" value="1"/>
</dbReference>
<dbReference type="OrthoDB" id="2216808at2"/>
<evidence type="ECO:0000313" key="8">
    <source>
        <dbReference type="Proteomes" id="UP000292886"/>
    </source>
</evidence>
<feature type="compositionally biased region" description="Basic and acidic residues" evidence="4">
    <location>
        <begin position="413"/>
        <end position="425"/>
    </location>
</feature>
<feature type="region of interest" description="Disordered" evidence="4">
    <location>
        <begin position="1434"/>
        <end position="1460"/>
    </location>
</feature>
<dbReference type="Gene3D" id="2.60.40.740">
    <property type="match status" value="3"/>
</dbReference>
<feature type="domain" description="SpaA-like prealbumin fold" evidence="6">
    <location>
        <begin position="1522"/>
        <end position="1587"/>
    </location>
</feature>
<organism evidence="7 8">
    <name type="scientific">Periweissella cryptocerci</name>
    <dbReference type="NCBI Taxonomy" id="2506420"/>
    <lineage>
        <taxon>Bacteria</taxon>
        <taxon>Bacillati</taxon>
        <taxon>Bacillota</taxon>
        <taxon>Bacilli</taxon>
        <taxon>Lactobacillales</taxon>
        <taxon>Lactobacillaceae</taxon>
        <taxon>Periweissella</taxon>
    </lineage>
</organism>
<comment type="similarity">
    <text evidence="1">Belongs to the serine-aspartate repeat-containing protein (SDr) family.</text>
</comment>
<evidence type="ECO:0000259" key="6">
    <source>
        <dbReference type="Pfam" id="PF17802"/>
    </source>
</evidence>
<feature type="compositionally biased region" description="Acidic residues" evidence="4">
    <location>
        <begin position="1442"/>
        <end position="1455"/>
    </location>
</feature>
<feature type="domain" description="SpaA-like prealbumin fold" evidence="6">
    <location>
        <begin position="949"/>
        <end position="1014"/>
    </location>
</feature>
<evidence type="ECO:0000256" key="1">
    <source>
        <dbReference type="ARBA" id="ARBA00007257"/>
    </source>
</evidence>
<dbReference type="KEGG" id="wei:EQG49_00180"/>